<dbReference type="AlphaFoldDB" id="A0A4P1K333"/>
<evidence type="ECO:0000313" key="4">
    <source>
        <dbReference type="EMBL" id="VTO14023.1"/>
    </source>
</evidence>
<protein>
    <submittedName>
        <fullName evidence="4">Transcriptional regulatory protein, C terminal</fullName>
    </submittedName>
</protein>
<dbReference type="EMBL" id="LR588407">
    <property type="protein sequence ID" value="VTO14023.1"/>
    <property type="molecule type" value="Genomic_DNA"/>
</dbReference>
<dbReference type="Gene3D" id="1.10.10.10">
    <property type="entry name" value="Winged helix-like DNA-binding domain superfamily/Winged helix DNA-binding domain"/>
    <property type="match status" value="1"/>
</dbReference>
<dbReference type="SUPFAM" id="SSF46894">
    <property type="entry name" value="C-terminal effector domain of the bipartite response regulators"/>
    <property type="match status" value="1"/>
</dbReference>
<dbReference type="Proteomes" id="UP000309952">
    <property type="component" value="Chromosome"/>
</dbReference>
<dbReference type="KEGG" id="bvy:NCTC9239_01253"/>
<organism evidence="4 5">
    <name type="scientific">Brevundimonas vancanneytii</name>
    <dbReference type="NCBI Taxonomy" id="1325724"/>
    <lineage>
        <taxon>Bacteria</taxon>
        <taxon>Pseudomonadati</taxon>
        <taxon>Pseudomonadota</taxon>
        <taxon>Alphaproteobacteria</taxon>
        <taxon>Caulobacterales</taxon>
        <taxon>Caulobacteraceae</taxon>
        <taxon>Brevundimonas</taxon>
    </lineage>
</organism>
<sequence length="105" mass="11795">MSRLERLGFDVAAGQWLELHRGHGRLLRLLVEAEGAIVTYDELLRDDYRHSRVEPSREGLKVRLCRLRQALEDVGMTGAVQCVWGLGYQLGVDPGPIRQAVEKAA</sequence>
<proteinExistence type="predicted"/>
<dbReference type="GO" id="GO:0003677">
    <property type="term" value="F:DNA binding"/>
    <property type="evidence" value="ECO:0007669"/>
    <property type="project" value="UniProtKB-UniRule"/>
</dbReference>
<evidence type="ECO:0000259" key="3">
    <source>
        <dbReference type="PROSITE" id="PS51755"/>
    </source>
</evidence>
<dbReference type="GO" id="GO:0006355">
    <property type="term" value="P:regulation of DNA-templated transcription"/>
    <property type="evidence" value="ECO:0007669"/>
    <property type="project" value="InterPro"/>
</dbReference>
<reference evidence="4 5" key="1">
    <citation type="submission" date="2019-04" db="EMBL/GenBank/DDBJ databases">
        <authorList>
            <consortium name="Pathogen Informatics"/>
        </authorList>
    </citation>
    <scope>NUCLEOTIDE SEQUENCE [LARGE SCALE GENOMIC DNA]</scope>
    <source>
        <strain evidence="4 5">NCTC9239</strain>
    </source>
</reference>
<accession>A0A4P1K333</accession>
<keyword evidence="1 2" id="KW-0238">DNA-binding</keyword>
<feature type="domain" description="OmpR/PhoB-type" evidence="3">
    <location>
        <begin position="1"/>
        <end position="92"/>
    </location>
</feature>
<keyword evidence="5" id="KW-1185">Reference proteome</keyword>
<dbReference type="PROSITE" id="PS51755">
    <property type="entry name" value="OMPR_PHOB"/>
    <property type="match status" value="1"/>
</dbReference>
<evidence type="ECO:0000256" key="2">
    <source>
        <dbReference type="PROSITE-ProRule" id="PRU01091"/>
    </source>
</evidence>
<dbReference type="Pfam" id="PF00486">
    <property type="entry name" value="Trans_reg_C"/>
    <property type="match status" value="1"/>
</dbReference>
<dbReference type="RefSeq" id="WP_167493298.1">
    <property type="nucleotide sequence ID" value="NZ_LR588407.1"/>
</dbReference>
<evidence type="ECO:0000256" key="1">
    <source>
        <dbReference type="ARBA" id="ARBA00023125"/>
    </source>
</evidence>
<dbReference type="SMART" id="SM00862">
    <property type="entry name" value="Trans_reg_C"/>
    <property type="match status" value="1"/>
</dbReference>
<dbReference type="InterPro" id="IPR001867">
    <property type="entry name" value="OmpR/PhoB-type_DNA-bd"/>
</dbReference>
<dbReference type="InterPro" id="IPR016032">
    <property type="entry name" value="Sig_transdc_resp-reg_C-effctor"/>
</dbReference>
<name>A0A4P1K333_9CAUL</name>
<gene>
    <name evidence="4" type="ORF">NCTC9239_01253</name>
</gene>
<dbReference type="InterPro" id="IPR036388">
    <property type="entry name" value="WH-like_DNA-bd_sf"/>
</dbReference>
<evidence type="ECO:0000313" key="5">
    <source>
        <dbReference type="Proteomes" id="UP000309952"/>
    </source>
</evidence>
<dbReference type="GO" id="GO:0000160">
    <property type="term" value="P:phosphorelay signal transduction system"/>
    <property type="evidence" value="ECO:0007669"/>
    <property type="project" value="InterPro"/>
</dbReference>
<feature type="DNA-binding region" description="OmpR/PhoB-type" evidence="2">
    <location>
        <begin position="1"/>
        <end position="92"/>
    </location>
</feature>